<dbReference type="PANTHER" id="PTHR21047">
    <property type="entry name" value="DTDP-6-DEOXY-D-GLUCOSE-3,5 EPIMERASE"/>
    <property type="match status" value="1"/>
</dbReference>
<evidence type="ECO:0000256" key="3">
    <source>
        <dbReference type="ARBA" id="ARBA00012098"/>
    </source>
</evidence>
<evidence type="ECO:0000256" key="6">
    <source>
        <dbReference type="ARBA" id="ARBA00031424"/>
    </source>
</evidence>
<comment type="catalytic activity">
    <reaction evidence="1">
        <text>dTDP-4-dehydro-6-deoxy-alpha-D-glucose = dTDP-4-dehydro-beta-L-rhamnose</text>
        <dbReference type="Rhea" id="RHEA:16969"/>
        <dbReference type="ChEBI" id="CHEBI:57649"/>
        <dbReference type="ChEBI" id="CHEBI:62830"/>
        <dbReference type="EC" id="5.1.3.13"/>
    </reaction>
</comment>
<name>A0A517XVY1_9BACT</name>
<dbReference type="InterPro" id="IPR011051">
    <property type="entry name" value="RmlC_Cupin_sf"/>
</dbReference>
<reference evidence="9 10" key="1">
    <citation type="submission" date="2019-02" db="EMBL/GenBank/DDBJ databases">
        <title>Deep-cultivation of Planctomycetes and their phenomic and genomic characterization uncovers novel biology.</title>
        <authorList>
            <person name="Wiegand S."/>
            <person name="Jogler M."/>
            <person name="Boedeker C."/>
            <person name="Pinto D."/>
            <person name="Vollmers J."/>
            <person name="Rivas-Marin E."/>
            <person name="Kohn T."/>
            <person name="Peeters S.H."/>
            <person name="Heuer A."/>
            <person name="Rast P."/>
            <person name="Oberbeckmann S."/>
            <person name="Bunk B."/>
            <person name="Jeske O."/>
            <person name="Meyerdierks A."/>
            <person name="Storesund J.E."/>
            <person name="Kallscheuer N."/>
            <person name="Luecker S."/>
            <person name="Lage O.M."/>
            <person name="Pohl T."/>
            <person name="Merkel B.J."/>
            <person name="Hornburger P."/>
            <person name="Mueller R.-W."/>
            <person name="Bruemmer F."/>
            <person name="Labrenz M."/>
            <person name="Spormann A.M."/>
            <person name="Op den Camp H."/>
            <person name="Overmann J."/>
            <person name="Amann R."/>
            <person name="Jetten M.S.M."/>
            <person name="Mascher T."/>
            <person name="Medema M.H."/>
            <person name="Devos D.P."/>
            <person name="Kaster A.-K."/>
            <person name="Ovreas L."/>
            <person name="Rohde M."/>
            <person name="Galperin M.Y."/>
            <person name="Jogler C."/>
        </authorList>
    </citation>
    <scope>NUCLEOTIDE SEQUENCE [LARGE SCALE GENOMIC DNA]</scope>
    <source>
        <strain evidence="9 10">ETA_A1</strain>
    </source>
</reference>
<dbReference type="InterPro" id="IPR014710">
    <property type="entry name" value="RmlC-like_jellyroll"/>
</dbReference>
<dbReference type="SUPFAM" id="SSF51182">
    <property type="entry name" value="RmlC-like cupins"/>
    <property type="match status" value="1"/>
</dbReference>
<comment type="function">
    <text evidence="2">Catalyzes the epimerization of the C3' and C5'positions of dTDP-6-deoxy-D-xylo-4-hexulose, forming dTDP-6-deoxy-L-lyxo-4-hexulose.</text>
</comment>
<organism evidence="9 10">
    <name type="scientific">Urbifossiella limnaea</name>
    <dbReference type="NCBI Taxonomy" id="2528023"/>
    <lineage>
        <taxon>Bacteria</taxon>
        <taxon>Pseudomonadati</taxon>
        <taxon>Planctomycetota</taxon>
        <taxon>Planctomycetia</taxon>
        <taxon>Gemmatales</taxon>
        <taxon>Gemmataceae</taxon>
        <taxon>Urbifossiella</taxon>
    </lineage>
</organism>
<dbReference type="GO" id="GO:0008830">
    <property type="term" value="F:dTDP-4-dehydrorhamnose 3,5-epimerase activity"/>
    <property type="evidence" value="ECO:0007669"/>
    <property type="project" value="UniProtKB-EC"/>
</dbReference>
<dbReference type="KEGG" id="uli:ETAA1_36080"/>
<feature type="site" description="Participates in a stacking interaction with the thymidine ring of dTDP-4-oxo-6-deoxyglucose" evidence="8">
    <location>
        <position position="139"/>
    </location>
</feature>
<proteinExistence type="predicted"/>
<accession>A0A517XVY1</accession>
<dbReference type="AlphaFoldDB" id="A0A517XVY1"/>
<keyword evidence="10" id="KW-1185">Reference proteome</keyword>
<evidence type="ECO:0000256" key="4">
    <source>
        <dbReference type="ARBA" id="ARBA00019595"/>
    </source>
</evidence>
<gene>
    <name evidence="9" type="ORF">ETAA1_36080</name>
</gene>
<dbReference type="Proteomes" id="UP000319576">
    <property type="component" value="Chromosome"/>
</dbReference>
<dbReference type="RefSeq" id="WP_145240730.1">
    <property type="nucleotide sequence ID" value="NZ_CP036273.1"/>
</dbReference>
<protein>
    <recommendedName>
        <fullName evidence="4">dTDP-4-dehydrorhamnose 3,5-epimerase</fullName>
        <ecNumber evidence="3">5.1.3.13</ecNumber>
    </recommendedName>
    <alternativeName>
        <fullName evidence="6">Thymidine diphospho-4-keto-rhamnose 3,5-epimerase</fullName>
    </alternativeName>
    <alternativeName>
        <fullName evidence="5">dTDP-4-keto-6-deoxyglucose 3,5-epimerase</fullName>
    </alternativeName>
    <alternativeName>
        <fullName evidence="7">dTDP-6-deoxy-D-xylo-4-hexulose 3,5-epimerase</fullName>
    </alternativeName>
</protein>
<dbReference type="GO" id="GO:0019305">
    <property type="term" value="P:dTDP-rhamnose biosynthetic process"/>
    <property type="evidence" value="ECO:0007669"/>
    <property type="project" value="TreeGrafter"/>
</dbReference>
<dbReference type="Pfam" id="PF00908">
    <property type="entry name" value="dTDP_sugar_isom"/>
    <property type="match status" value="1"/>
</dbReference>
<dbReference type="EC" id="5.1.3.13" evidence="3"/>
<sequence length="164" mass="18765">MNVPLPKYAERGPIHDVVWVPLKFYHDQRGWLVELFRNDLIDPKYHPVMAYVSQTKPGVARGPHEHVDQSDYFCFTGPSTFRVYLWDARKDSPTYGKKEVRDVGEDAAYALIVPPGVVHAYKNVGGKDGLVFNGANRLYAGWLKQEPVDEIRHEHDANSPYQLD</sequence>
<dbReference type="Gene3D" id="2.60.120.10">
    <property type="entry name" value="Jelly Rolls"/>
    <property type="match status" value="1"/>
</dbReference>
<dbReference type="GO" id="GO:0000271">
    <property type="term" value="P:polysaccharide biosynthetic process"/>
    <property type="evidence" value="ECO:0007669"/>
    <property type="project" value="TreeGrafter"/>
</dbReference>
<dbReference type="GO" id="GO:0005829">
    <property type="term" value="C:cytosol"/>
    <property type="evidence" value="ECO:0007669"/>
    <property type="project" value="TreeGrafter"/>
</dbReference>
<evidence type="ECO:0000256" key="5">
    <source>
        <dbReference type="ARBA" id="ARBA00029758"/>
    </source>
</evidence>
<dbReference type="OrthoDB" id="9800680at2"/>
<evidence type="ECO:0000256" key="7">
    <source>
        <dbReference type="ARBA" id="ARBA00033311"/>
    </source>
</evidence>
<evidence type="ECO:0000313" key="10">
    <source>
        <dbReference type="Proteomes" id="UP000319576"/>
    </source>
</evidence>
<evidence type="ECO:0000256" key="8">
    <source>
        <dbReference type="PIRSR" id="PIRSR600888-3"/>
    </source>
</evidence>
<evidence type="ECO:0000313" key="9">
    <source>
        <dbReference type="EMBL" id="QDU21637.1"/>
    </source>
</evidence>
<dbReference type="PANTHER" id="PTHR21047:SF2">
    <property type="entry name" value="THYMIDINE DIPHOSPHO-4-KETO-RHAMNOSE 3,5-EPIMERASE"/>
    <property type="match status" value="1"/>
</dbReference>
<dbReference type="EMBL" id="CP036273">
    <property type="protein sequence ID" value="QDU21637.1"/>
    <property type="molecule type" value="Genomic_DNA"/>
</dbReference>
<dbReference type="InterPro" id="IPR000888">
    <property type="entry name" value="RmlC-like"/>
</dbReference>
<evidence type="ECO:0000256" key="2">
    <source>
        <dbReference type="ARBA" id="ARBA00001997"/>
    </source>
</evidence>
<evidence type="ECO:0000256" key="1">
    <source>
        <dbReference type="ARBA" id="ARBA00001298"/>
    </source>
</evidence>